<keyword evidence="2" id="KW-0858">Xylan degradation</keyword>
<dbReference type="PROSITE" id="PS51175">
    <property type="entry name" value="CBM6"/>
    <property type="match status" value="1"/>
</dbReference>
<dbReference type="PANTHER" id="PTHR43772:SF2">
    <property type="entry name" value="PUTATIVE (AFU_ORTHOLOGUE AFUA_2G04480)-RELATED"/>
    <property type="match status" value="1"/>
</dbReference>
<evidence type="ECO:0000313" key="11">
    <source>
        <dbReference type="EMBL" id="TGG39504.1"/>
    </source>
</evidence>
<dbReference type="AlphaFoldDB" id="A0A4Z0V5I1"/>
<organism evidence="11 12">
    <name type="scientific">Duncaniella freteri</name>
    <dbReference type="NCBI Taxonomy" id="2530391"/>
    <lineage>
        <taxon>Bacteria</taxon>
        <taxon>Pseudomonadati</taxon>
        <taxon>Bacteroidota</taxon>
        <taxon>Bacteroidia</taxon>
        <taxon>Bacteroidales</taxon>
        <taxon>Muribaculaceae</taxon>
        <taxon>Duncaniella</taxon>
    </lineage>
</organism>
<evidence type="ECO:0000256" key="2">
    <source>
        <dbReference type="ARBA" id="ARBA00022651"/>
    </source>
</evidence>
<dbReference type="PANTHER" id="PTHR43772">
    <property type="entry name" value="ENDO-1,4-BETA-XYLANASE"/>
    <property type="match status" value="1"/>
</dbReference>
<proteinExistence type="inferred from homology"/>
<keyword evidence="2" id="KW-0624">Polysaccharide degradation</keyword>
<sequence>MKSRLITAVMMLSGIGCLHAVNPIIQTNFTPDPAPYVHGDTVYLFVDHDENDAQYFLMEDWQLYSTDDMVNWTYRGTPISTGTFSWATQGDKAWASQAIERDGKWYWYICAQDAESGLDAIGVAVADAPEGPYRDALGCPLTKPGFGFIDPSVFIDDDGQAYLFWGNNGLWMAKLNRDMISFDGEIRYIDELDDEKAFGPKVMKRDYALNKRMLKSNFEEAPWVSKRNGIYYLVYAAGGVPEFMAYSTAENINGPWTYRGRIMNEAENSFTIHGGLIEIGGRNFMFYHNGKLPNGGGFRRSSCVEEFSYGDDGSIPFMPFTNEGVKTPLKNLNPYVRVEAETMADSYGVRTDRNKGTERHYLKSVDNGDWIMLRSVDFGKGGAGRRFVANVSALRPGSSIEVRIDALGNKPVSQLEVKPTGSFDKWQEQSTEIGDVEGVHDVYLLFRGDDESEVLRCDYWILK</sequence>
<dbReference type="GO" id="GO:0030246">
    <property type="term" value="F:carbohydrate binding"/>
    <property type="evidence" value="ECO:0007669"/>
    <property type="project" value="InterPro"/>
</dbReference>
<evidence type="ECO:0000313" key="12">
    <source>
        <dbReference type="Proteomes" id="UP000297635"/>
    </source>
</evidence>
<dbReference type="InterPro" id="IPR052176">
    <property type="entry name" value="Glycosyl_Hydrlase_43_Enz"/>
</dbReference>
<protein>
    <submittedName>
        <fullName evidence="11">Carbohydrate-binding protein</fullName>
    </submittedName>
</protein>
<evidence type="ECO:0000256" key="6">
    <source>
        <dbReference type="ARBA" id="ARBA00023295"/>
    </source>
</evidence>
<keyword evidence="5" id="KW-0119">Carbohydrate metabolism</keyword>
<dbReference type="Pfam" id="PF03422">
    <property type="entry name" value="CBM_6"/>
    <property type="match status" value="1"/>
</dbReference>
<feature type="site" description="Important for catalytic activity, responsible for pKa modulation of the active site Glu and correct orientation of both the proton donor and substrate" evidence="7">
    <location>
        <position position="150"/>
    </location>
</feature>
<keyword evidence="4 8" id="KW-0378">Hydrolase</keyword>
<evidence type="ECO:0000256" key="7">
    <source>
        <dbReference type="PIRSR" id="PIRSR606710-2"/>
    </source>
</evidence>
<evidence type="ECO:0000259" key="10">
    <source>
        <dbReference type="PROSITE" id="PS51175"/>
    </source>
</evidence>
<dbReference type="SUPFAM" id="SSF75005">
    <property type="entry name" value="Arabinanase/levansucrase/invertase"/>
    <property type="match status" value="1"/>
</dbReference>
<dbReference type="Pfam" id="PF04616">
    <property type="entry name" value="Glyco_hydro_43"/>
    <property type="match status" value="1"/>
</dbReference>
<evidence type="ECO:0000256" key="3">
    <source>
        <dbReference type="ARBA" id="ARBA00022729"/>
    </source>
</evidence>
<dbReference type="EMBL" id="SJSA01000001">
    <property type="protein sequence ID" value="TGG39504.1"/>
    <property type="molecule type" value="Genomic_DNA"/>
</dbReference>
<feature type="signal peptide" evidence="9">
    <location>
        <begin position="1"/>
        <end position="20"/>
    </location>
</feature>
<dbReference type="InterPro" id="IPR006710">
    <property type="entry name" value="Glyco_hydro_43"/>
</dbReference>
<evidence type="ECO:0000256" key="9">
    <source>
        <dbReference type="SAM" id="SignalP"/>
    </source>
</evidence>
<dbReference type="Gene3D" id="2.115.10.20">
    <property type="entry name" value="Glycosyl hydrolase domain, family 43"/>
    <property type="match status" value="1"/>
</dbReference>
<dbReference type="CDD" id="cd18618">
    <property type="entry name" value="GH43_Xsa43E-like"/>
    <property type="match status" value="1"/>
</dbReference>
<feature type="domain" description="CBM6" evidence="10">
    <location>
        <begin position="336"/>
        <end position="463"/>
    </location>
</feature>
<dbReference type="SMART" id="SM00606">
    <property type="entry name" value="CBD_IV"/>
    <property type="match status" value="1"/>
</dbReference>
<keyword evidence="6 8" id="KW-0326">Glycosidase</keyword>
<dbReference type="Proteomes" id="UP000297635">
    <property type="component" value="Unassembled WGS sequence"/>
</dbReference>
<dbReference type="CDD" id="cd04084">
    <property type="entry name" value="CBM6_xylanase-like"/>
    <property type="match status" value="1"/>
</dbReference>
<dbReference type="GO" id="GO:0045493">
    <property type="term" value="P:xylan catabolic process"/>
    <property type="evidence" value="ECO:0007669"/>
    <property type="project" value="UniProtKB-KW"/>
</dbReference>
<dbReference type="Gene3D" id="2.60.120.260">
    <property type="entry name" value="Galactose-binding domain-like"/>
    <property type="match status" value="1"/>
</dbReference>
<evidence type="ECO:0000256" key="5">
    <source>
        <dbReference type="ARBA" id="ARBA00023277"/>
    </source>
</evidence>
<name>A0A4Z0V5I1_9BACT</name>
<dbReference type="PROSITE" id="PS51257">
    <property type="entry name" value="PROKAR_LIPOPROTEIN"/>
    <property type="match status" value="1"/>
</dbReference>
<evidence type="ECO:0000256" key="4">
    <source>
        <dbReference type="ARBA" id="ARBA00022801"/>
    </source>
</evidence>
<evidence type="ECO:0000256" key="8">
    <source>
        <dbReference type="RuleBase" id="RU361187"/>
    </source>
</evidence>
<dbReference type="InterPro" id="IPR006584">
    <property type="entry name" value="Cellulose-bd_IV"/>
</dbReference>
<dbReference type="InterPro" id="IPR023296">
    <property type="entry name" value="Glyco_hydro_beta-prop_sf"/>
</dbReference>
<keyword evidence="12" id="KW-1185">Reference proteome</keyword>
<comment type="similarity">
    <text evidence="1 8">Belongs to the glycosyl hydrolase 43 family.</text>
</comment>
<dbReference type="InterPro" id="IPR005084">
    <property type="entry name" value="CBM6"/>
</dbReference>
<comment type="caution">
    <text evidence="11">The sequence shown here is derived from an EMBL/GenBank/DDBJ whole genome shotgun (WGS) entry which is preliminary data.</text>
</comment>
<feature type="chain" id="PRO_5021444290" evidence="9">
    <location>
        <begin position="21"/>
        <end position="463"/>
    </location>
</feature>
<dbReference type="RefSeq" id="WP_135470105.1">
    <property type="nucleotide sequence ID" value="NZ_CASJDB010000023.1"/>
</dbReference>
<dbReference type="InterPro" id="IPR008979">
    <property type="entry name" value="Galactose-bd-like_sf"/>
</dbReference>
<evidence type="ECO:0000256" key="1">
    <source>
        <dbReference type="ARBA" id="ARBA00009865"/>
    </source>
</evidence>
<dbReference type="GO" id="GO:0004553">
    <property type="term" value="F:hydrolase activity, hydrolyzing O-glycosyl compounds"/>
    <property type="evidence" value="ECO:0007669"/>
    <property type="project" value="InterPro"/>
</dbReference>
<keyword evidence="3 9" id="KW-0732">Signal</keyword>
<dbReference type="GeneID" id="82148514"/>
<dbReference type="SUPFAM" id="SSF49785">
    <property type="entry name" value="Galactose-binding domain-like"/>
    <property type="match status" value="1"/>
</dbReference>
<reference evidence="11 12" key="1">
    <citation type="submission" date="2019-02" db="EMBL/GenBank/DDBJ databases">
        <title>Isolation and identification of novel species under the genus Muribaculum.</title>
        <authorList>
            <person name="Miyake S."/>
            <person name="Ding Y."/>
            <person name="Low A."/>
            <person name="Soh M."/>
            <person name="Seedorf H."/>
        </authorList>
    </citation>
    <scope>NUCLEOTIDE SEQUENCE [LARGE SCALE GENOMIC DNA]</scope>
    <source>
        <strain evidence="11 12">TLL-A3</strain>
    </source>
</reference>
<accession>A0A4Z0V5I1</accession>
<gene>
    <name evidence="11" type="ORF">EZ315_01840</name>
</gene>